<dbReference type="RefSeq" id="WP_206087545.1">
    <property type="nucleotide sequence ID" value="NZ_CP065053.1"/>
</dbReference>
<dbReference type="EMBL" id="CP065053">
    <property type="protein sequence ID" value="QPI47890.1"/>
    <property type="molecule type" value="Genomic_DNA"/>
</dbReference>
<evidence type="ECO:0000313" key="2">
    <source>
        <dbReference type="Proteomes" id="UP000662888"/>
    </source>
</evidence>
<organism evidence="1 2">
    <name type="scientific">Massilia antarctica</name>
    <dbReference type="NCBI Taxonomy" id="2765360"/>
    <lineage>
        <taxon>Bacteria</taxon>
        <taxon>Pseudomonadati</taxon>
        <taxon>Pseudomonadota</taxon>
        <taxon>Betaproteobacteria</taxon>
        <taxon>Burkholderiales</taxon>
        <taxon>Oxalobacteraceae</taxon>
        <taxon>Telluria group</taxon>
        <taxon>Massilia</taxon>
    </lineage>
</organism>
<evidence type="ECO:0000313" key="1">
    <source>
        <dbReference type="EMBL" id="QPI47890.1"/>
    </source>
</evidence>
<keyword evidence="2" id="KW-1185">Reference proteome</keyword>
<reference evidence="1 2" key="1">
    <citation type="submission" date="2020-11" db="EMBL/GenBank/DDBJ databases">
        <authorList>
            <person name="Sun Q."/>
        </authorList>
    </citation>
    <scope>NUCLEOTIDE SEQUENCE [LARGE SCALE GENOMIC DNA]</scope>
    <source>
        <strain evidence="1 2">P8398</strain>
    </source>
</reference>
<proteinExistence type="predicted"/>
<protein>
    <submittedName>
        <fullName evidence="1">Uncharacterized protein</fullName>
    </submittedName>
</protein>
<gene>
    <name evidence="1" type="ORF">IV454_20240</name>
</gene>
<name>A0AA48WAV9_9BURK</name>
<accession>A0AA48WAV9</accession>
<dbReference type="Proteomes" id="UP000662888">
    <property type="component" value="Chromosome"/>
</dbReference>
<sequence>MPNPLAAPDRKDPMKKHLLMPLACLATASARAADDALRKRARCARMALSYKEAGHDVPVLFT</sequence>